<keyword evidence="5 8" id="KW-0521">NADP</keyword>
<dbReference type="SUPFAM" id="SSF53597">
    <property type="entry name" value="Dihydrofolate reductase-like"/>
    <property type="match status" value="1"/>
</dbReference>
<comment type="pathway">
    <text evidence="1 8">Cofactor biosynthesis; tetrahydrofolate biosynthesis; 5,6,7,8-tetrahydrofolate from 7,8-dihydrofolate: step 1/1.</text>
</comment>
<evidence type="ECO:0000256" key="5">
    <source>
        <dbReference type="ARBA" id="ARBA00022857"/>
    </source>
</evidence>
<evidence type="ECO:0000256" key="3">
    <source>
        <dbReference type="ARBA" id="ARBA00012856"/>
    </source>
</evidence>
<dbReference type="PANTHER" id="PTHR48069:SF3">
    <property type="entry name" value="DIHYDROFOLATE REDUCTASE"/>
    <property type="match status" value="1"/>
</dbReference>
<keyword evidence="4 8" id="KW-0554">One-carbon metabolism</keyword>
<dbReference type="GO" id="GO:0046452">
    <property type="term" value="P:dihydrofolate metabolic process"/>
    <property type="evidence" value="ECO:0007669"/>
    <property type="project" value="TreeGrafter"/>
</dbReference>
<dbReference type="InterPro" id="IPR024072">
    <property type="entry name" value="DHFR-like_dom_sf"/>
</dbReference>
<dbReference type="FunFam" id="3.40.430.10:FF:000001">
    <property type="entry name" value="Dihydrofolate reductase"/>
    <property type="match status" value="1"/>
</dbReference>
<comment type="caution">
    <text evidence="11">The sequence shown here is derived from an EMBL/GenBank/DDBJ whole genome shotgun (WGS) entry which is preliminary data.</text>
</comment>
<dbReference type="Proteomes" id="UP000176974">
    <property type="component" value="Unassembled WGS sequence"/>
</dbReference>
<comment type="catalytic activity">
    <reaction evidence="8">
        <text>(6S)-5,6,7,8-tetrahydrofolate + NADP(+) = 7,8-dihydrofolate + NADPH + H(+)</text>
        <dbReference type="Rhea" id="RHEA:15009"/>
        <dbReference type="ChEBI" id="CHEBI:15378"/>
        <dbReference type="ChEBI" id="CHEBI:57451"/>
        <dbReference type="ChEBI" id="CHEBI:57453"/>
        <dbReference type="ChEBI" id="CHEBI:57783"/>
        <dbReference type="ChEBI" id="CHEBI:58349"/>
        <dbReference type="EC" id="1.5.1.3"/>
    </reaction>
</comment>
<evidence type="ECO:0000256" key="8">
    <source>
        <dbReference type="PIRNR" id="PIRNR000194"/>
    </source>
</evidence>
<comment type="similarity">
    <text evidence="2 8 9">Belongs to the dihydrofolate reductase family.</text>
</comment>
<dbReference type="GO" id="GO:0046654">
    <property type="term" value="P:tetrahydrofolate biosynthetic process"/>
    <property type="evidence" value="ECO:0007669"/>
    <property type="project" value="UniProtKB-UniPathway"/>
</dbReference>
<protein>
    <recommendedName>
        <fullName evidence="3 8">Dihydrofolate reductase</fullName>
        <ecNumber evidence="3 8">1.5.1.3</ecNumber>
    </recommendedName>
</protein>
<dbReference type="PIRSF" id="PIRSF000194">
    <property type="entry name" value="DHFR"/>
    <property type="match status" value="1"/>
</dbReference>
<evidence type="ECO:0000256" key="7">
    <source>
        <dbReference type="ARBA" id="ARBA00025067"/>
    </source>
</evidence>
<dbReference type="GO" id="GO:0004146">
    <property type="term" value="F:dihydrofolate reductase activity"/>
    <property type="evidence" value="ECO:0007669"/>
    <property type="project" value="UniProtKB-EC"/>
</dbReference>
<evidence type="ECO:0000256" key="6">
    <source>
        <dbReference type="ARBA" id="ARBA00023002"/>
    </source>
</evidence>
<name>A0A1G2FCT6_9BACT</name>
<dbReference type="InterPro" id="IPR012259">
    <property type="entry name" value="DHFR"/>
</dbReference>
<evidence type="ECO:0000256" key="9">
    <source>
        <dbReference type="RuleBase" id="RU004474"/>
    </source>
</evidence>
<dbReference type="InterPro" id="IPR001796">
    <property type="entry name" value="DHFR_dom"/>
</dbReference>
<proteinExistence type="inferred from homology"/>
<dbReference type="EMBL" id="MHMY01000009">
    <property type="protein sequence ID" value="OGZ35592.1"/>
    <property type="molecule type" value="Genomic_DNA"/>
</dbReference>
<dbReference type="PROSITE" id="PS51330">
    <property type="entry name" value="DHFR_2"/>
    <property type="match status" value="1"/>
</dbReference>
<gene>
    <name evidence="11" type="ORF">A2815_01905</name>
</gene>
<dbReference type="CDD" id="cd00209">
    <property type="entry name" value="DHFR"/>
    <property type="match status" value="1"/>
</dbReference>
<dbReference type="PRINTS" id="PR00070">
    <property type="entry name" value="DHFR"/>
</dbReference>
<dbReference type="PROSITE" id="PS00075">
    <property type="entry name" value="DHFR_1"/>
    <property type="match status" value="1"/>
</dbReference>
<evidence type="ECO:0000256" key="2">
    <source>
        <dbReference type="ARBA" id="ARBA00009539"/>
    </source>
</evidence>
<evidence type="ECO:0000259" key="10">
    <source>
        <dbReference type="PROSITE" id="PS51330"/>
    </source>
</evidence>
<sequence length="162" mass="18716">MIISIIVAIGNNRVIGTKNFLPWKLPADMKHFRELTIGKPIIMGQRTFESIGKPLAGRTNIILTKDINFRQQGCIIAHSIKEVMDKVKGNEEVMIVGGASIYEQFLPLANRMYLTLIHHDFSGDAYFPEFDWDDWKETERIENQPDKENPYKYAFVTLEKKL</sequence>
<dbReference type="PANTHER" id="PTHR48069">
    <property type="entry name" value="DIHYDROFOLATE REDUCTASE"/>
    <property type="match status" value="1"/>
</dbReference>
<comment type="function">
    <text evidence="7 8">Key enzyme in folate metabolism. Catalyzes an essential reaction for de novo glycine and purine synthesis, and for DNA precursor synthesis.</text>
</comment>
<dbReference type="Pfam" id="PF00186">
    <property type="entry name" value="DHFR_1"/>
    <property type="match status" value="1"/>
</dbReference>
<keyword evidence="6 8" id="KW-0560">Oxidoreductase</keyword>
<dbReference type="EC" id="1.5.1.3" evidence="3 8"/>
<dbReference type="GO" id="GO:0070401">
    <property type="term" value="F:NADP+ binding"/>
    <property type="evidence" value="ECO:0007669"/>
    <property type="project" value="UniProtKB-ARBA"/>
</dbReference>
<dbReference type="AlphaFoldDB" id="A0A1G2FCT6"/>
<feature type="domain" description="DHFR" evidence="10">
    <location>
        <begin position="2"/>
        <end position="160"/>
    </location>
</feature>
<evidence type="ECO:0000256" key="1">
    <source>
        <dbReference type="ARBA" id="ARBA00004903"/>
    </source>
</evidence>
<evidence type="ECO:0000256" key="4">
    <source>
        <dbReference type="ARBA" id="ARBA00022563"/>
    </source>
</evidence>
<organism evidence="11 12">
    <name type="scientific">Candidatus Portnoybacteria bacterium RIFCSPHIGHO2_01_FULL_40_12b</name>
    <dbReference type="NCBI Taxonomy" id="1801994"/>
    <lineage>
        <taxon>Bacteria</taxon>
        <taxon>Candidatus Portnoyibacteriota</taxon>
    </lineage>
</organism>
<dbReference type="UniPathway" id="UPA00077">
    <property type="reaction ID" value="UER00158"/>
</dbReference>
<dbReference type="GO" id="GO:0005829">
    <property type="term" value="C:cytosol"/>
    <property type="evidence" value="ECO:0007669"/>
    <property type="project" value="TreeGrafter"/>
</dbReference>
<dbReference type="GO" id="GO:0006730">
    <property type="term" value="P:one-carbon metabolic process"/>
    <property type="evidence" value="ECO:0007669"/>
    <property type="project" value="UniProtKB-KW"/>
</dbReference>
<evidence type="ECO:0000313" key="11">
    <source>
        <dbReference type="EMBL" id="OGZ35592.1"/>
    </source>
</evidence>
<accession>A0A1G2FCT6</accession>
<dbReference type="GO" id="GO:0046655">
    <property type="term" value="P:folic acid metabolic process"/>
    <property type="evidence" value="ECO:0007669"/>
    <property type="project" value="TreeGrafter"/>
</dbReference>
<dbReference type="Gene3D" id="3.40.430.10">
    <property type="entry name" value="Dihydrofolate Reductase, subunit A"/>
    <property type="match status" value="1"/>
</dbReference>
<evidence type="ECO:0000313" key="12">
    <source>
        <dbReference type="Proteomes" id="UP000176974"/>
    </source>
</evidence>
<dbReference type="InterPro" id="IPR017925">
    <property type="entry name" value="DHFR_CS"/>
</dbReference>
<reference evidence="11 12" key="1">
    <citation type="journal article" date="2016" name="Nat. Commun.">
        <title>Thousands of microbial genomes shed light on interconnected biogeochemical processes in an aquifer system.</title>
        <authorList>
            <person name="Anantharaman K."/>
            <person name="Brown C.T."/>
            <person name="Hug L.A."/>
            <person name="Sharon I."/>
            <person name="Castelle C.J."/>
            <person name="Probst A.J."/>
            <person name="Thomas B.C."/>
            <person name="Singh A."/>
            <person name="Wilkins M.J."/>
            <person name="Karaoz U."/>
            <person name="Brodie E.L."/>
            <person name="Williams K.H."/>
            <person name="Hubbard S.S."/>
            <person name="Banfield J.F."/>
        </authorList>
    </citation>
    <scope>NUCLEOTIDE SEQUENCE [LARGE SCALE GENOMIC DNA]</scope>
</reference>